<dbReference type="EMBL" id="RRYP01004211">
    <property type="protein sequence ID" value="TNV83055.1"/>
    <property type="molecule type" value="Genomic_DNA"/>
</dbReference>
<sequence>MPRLIHFKINLPRGLEEGNQYLNQLVALDKSIKSQSQYHKMKMTERVIAEILFSKELVMANPMLPRPLHPVIKF</sequence>
<dbReference type="Proteomes" id="UP000785679">
    <property type="component" value="Unassembled WGS sequence"/>
</dbReference>
<reference evidence="1" key="1">
    <citation type="submission" date="2019-06" db="EMBL/GenBank/DDBJ databases">
        <authorList>
            <person name="Zheng W."/>
        </authorList>
    </citation>
    <scope>NUCLEOTIDE SEQUENCE</scope>
    <source>
        <strain evidence="1">QDHG01</strain>
    </source>
</reference>
<comment type="caution">
    <text evidence="1">The sequence shown here is derived from an EMBL/GenBank/DDBJ whole genome shotgun (WGS) entry which is preliminary data.</text>
</comment>
<proteinExistence type="predicted"/>
<evidence type="ECO:0000313" key="2">
    <source>
        <dbReference type="Proteomes" id="UP000785679"/>
    </source>
</evidence>
<accession>A0A8J8NZ87</accession>
<protein>
    <submittedName>
        <fullName evidence="1">Uncharacterized protein</fullName>
    </submittedName>
</protein>
<dbReference type="AlphaFoldDB" id="A0A8J8NZ87"/>
<organism evidence="1 2">
    <name type="scientific">Halteria grandinella</name>
    <dbReference type="NCBI Taxonomy" id="5974"/>
    <lineage>
        <taxon>Eukaryota</taxon>
        <taxon>Sar</taxon>
        <taxon>Alveolata</taxon>
        <taxon>Ciliophora</taxon>
        <taxon>Intramacronucleata</taxon>
        <taxon>Spirotrichea</taxon>
        <taxon>Stichotrichia</taxon>
        <taxon>Sporadotrichida</taxon>
        <taxon>Halteriidae</taxon>
        <taxon>Halteria</taxon>
    </lineage>
</organism>
<name>A0A8J8NZ87_HALGN</name>
<evidence type="ECO:0000313" key="1">
    <source>
        <dbReference type="EMBL" id="TNV83055.1"/>
    </source>
</evidence>
<gene>
    <name evidence="1" type="ORF">FGO68_gene16493</name>
</gene>
<keyword evidence="2" id="KW-1185">Reference proteome</keyword>